<accession>A0A4Z2EB51</accession>
<dbReference type="AlphaFoldDB" id="A0A4Z2EB51"/>
<feature type="compositionally biased region" description="Basic and acidic residues" evidence="1">
    <location>
        <begin position="79"/>
        <end position="93"/>
    </location>
</feature>
<organism evidence="2 3">
    <name type="scientific">Liparis tanakae</name>
    <name type="common">Tanaka's snailfish</name>
    <dbReference type="NCBI Taxonomy" id="230148"/>
    <lineage>
        <taxon>Eukaryota</taxon>
        <taxon>Metazoa</taxon>
        <taxon>Chordata</taxon>
        <taxon>Craniata</taxon>
        <taxon>Vertebrata</taxon>
        <taxon>Euteleostomi</taxon>
        <taxon>Actinopterygii</taxon>
        <taxon>Neopterygii</taxon>
        <taxon>Teleostei</taxon>
        <taxon>Neoteleostei</taxon>
        <taxon>Acanthomorphata</taxon>
        <taxon>Eupercaria</taxon>
        <taxon>Perciformes</taxon>
        <taxon>Cottioidei</taxon>
        <taxon>Cottales</taxon>
        <taxon>Liparidae</taxon>
        <taxon>Liparis</taxon>
    </lineage>
</organism>
<sequence length="93" mass="10407">MRSPRTQTPTELLPPAPVLRHRADGTLNKNETAAKKSGSPTQREEEEDFCSDFKSTKNTAPVKEVLQHRDTGPLCPVFKEPRGNEQDADHILL</sequence>
<evidence type="ECO:0000313" key="2">
    <source>
        <dbReference type="EMBL" id="TNN25492.1"/>
    </source>
</evidence>
<feature type="compositionally biased region" description="Polar residues" evidence="1">
    <location>
        <begin position="1"/>
        <end position="10"/>
    </location>
</feature>
<feature type="region of interest" description="Disordered" evidence="1">
    <location>
        <begin position="72"/>
        <end position="93"/>
    </location>
</feature>
<name>A0A4Z2EB51_9TELE</name>
<dbReference type="Proteomes" id="UP000314294">
    <property type="component" value="Unassembled WGS sequence"/>
</dbReference>
<evidence type="ECO:0000313" key="3">
    <source>
        <dbReference type="Proteomes" id="UP000314294"/>
    </source>
</evidence>
<reference evidence="2 3" key="1">
    <citation type="submission" date="2019-03" db="EMBL/GenBank/DDBJ databases">
        <title>First draft genome of Liparis tanakae, snailfish: a comprehensive survey of snailfish specific genes.</title>
        <authorList>
            <person name="Kim W."/>
            <person name="Song I."/>
            <person name="Jeong J.-H."/>
            <person name="Kim D."/>
            <person name="Kim S."/>
            <person name="Ryu S."/>
            <person name="Song J.Y."/>
            <person name="Lee S.K."/>
        </authorList>
    </citation>
    <scope>NUCLEOTIDE SEQUENCE [LARGE SCALE GENOMIC DNA]</scope>
    <source>
        <tissue evidence="2">Muscle</tissue>
    </source>
</reference>
<comment type="caution">
    <text evidence="2">The sequence shown here is derived from an EMBL/GenBank/DDBJ whole genome shotgun (WGS) entry which is preliminary data.</text>
</comment>
<evidence type="ECO:0000256" key="1">
    <source>
        <dbReference type="SAM" id="MobiDB-lite"/>
    </source>
</evidence>
<gene>
    <name evidence="2" type="ORF">EYF80_064378</name>
</gene>
<feature type="region of interest" description="Disordered" evidence="1">
    <location>
        <begin position="1"/>
        <end position="55"/>
    </location>
</feature>
<proteinExistence type="predicted"/>
<keyword evidence="3" id="KW-1185">Reference proteome</keyword>
<protein>
    <submittedName>
        <fullName evidence="2">Uncharacterized protein</fullName>
    </submittedName>
</protein>
<dbReference type="EMBL" id="SRLO01012394">
    <property type="protein sequence ID" value="TNN25492.1"/>
    <property type="molecule type" value="Genomic_DNA"/>
</dbReference>